<feature type="transmembrane region" description="Helical" evidence="13">
    <location>
        <begin position="16"/>
        <end position="35"/>
    </location>
</feature>
<keyword evidence="8" id="KW-0547">Nucleotide-binding</keyword>
<keyword evidence="10" id="KW-0067">ATP-binding</keyword>
<keyword evidence="17" id="KW-1185">Reference proteome</keyword>
<evidence type="ECO:0000256" key="11">
    <source>
        <dbReference type="ARBA" id="ARBA00022989"/>
    </source>
</evidence>
<feature type="transmembrane region" description="Helical" evidence="13">
    <location>
        <begin position="286"/>
        <end position="308"/>
    </location>
</feature>
<organism evidence="16 17">
    <name type="scientific">Hyphobacterium marinum</name>
    <dbReference type="NCBI Taxonomy" id="3116574"/>
    <lineage>
        <taxon>Bacteria</taxon>
        <taxon>Pseudomonadati</taxon>
        <taxon>Pseudomonadota</taxon>
        <taxon>Alphaproteobacteria</taxon>
        <taxon>Maricaulales</taxon>
        <taxon>Maricaulaceae</taxon>
        <taxon>Hyphobacterium</taxon>
    </lineage>
</organism>
<evidence type="ECO:0000313" key="17">
    <source>
        <dbReference type="Proteomes" id="UP001310692"/>
    </source>
</evidence>
<comment type="catalytic activity">
    <reaction evidence="1">
        <text>ATP + protein L-histidine = ADP + protein N-phospho-L-histidine.</text>
        <dbReference type="EC" id="2.7.13.3"/>
    </reaction>
</comment>
<feature type="domain" description="Histidine kinase" evidence="14">
    <location>
        <begin position="371"/>
        <end position="571"/>
    </location>
</feature>
<evidence type="ECO:0000256" key="10">
    <source>
        <dbReference type="ARBA" id="ARBA00022840"/>
    </source>
</evidence>
<evidence type="ECO:0000256" key="1">
    <source>
        <dbReference type="ARBA" id="ARBA00000085"/>
    </source>
</evidence>
<dbReference type="EMBL" id="JAZDRO010000008">
    <property type="protein sequence ID" value="MEE2567698.1"/>
    <property type="molecule type" value="Genomic_DNA"/>
</dbReference>
<evidence type="ECO:0000259" key="14">
    <source>
        <dbReference type="PROSITE" id="PS50109"/>
    </source>
</evidence>
<comment type="subcellular location">
    <subcellularLocation>
        <location evidence="2">Cell membrane</location>
        <topology evidence="2">Multi-pass membrane protein</topology>
    </subcellularLocation>
</comment>
<dbReference type="InterPro" id="IPR029151">
    <property type="entry name" value="Sensor-like_sf"/>
</dbReference>
<comment type="caution">
    <text evidence="16">The sequence shown here is derived from an EMBL/GenBank/DDBJ whole genome shotgun (WGS) entry which is preliminary data.</text>
</comment>
<dbReference type="Gene3D" id="3.30.450.20">
    <property type="entry name" value="PAS domain"/>
    <property type="match status" value="2"/>
</dbReference>
<feature type="domain" description="HAMP" evidence="15">
    <location>
        <begin position="302"/>
        <end position="356"/>
    </location>
</feature>
<evidence type="ECO:0000256" key="3">
    <source>
        <dbReference type="ARBA" id="ARBA00012438"/>
    </source>
</evidence>
<keyword evidence="7 13" id="KW-0812">Transmembrane</keyword>
<dbReference type="InterPro" id="IPR005467">
    <property type="entry name" value="His_kinase_dom"/>
</dbReference>
<sequence length="576" mass="63914">MIDVSELPRRRFGLRLRLLVLVALSLSPIFILAGIQTWIDVGEERENLELELVATARLLAHDQEVLLRSSADIMRVLSGVPAVANLTSDCPAVMRLLPAQNRAYTNFAIMGLDGRTLCSGIPVTDTLNVSNREWFQQVIAEERFVIGRSQIGVVTGESVITAAVPFYQNGELAGAMITGIRVSVIQQLGIDEDDRSGLIAGIVDSAGQVVTERRELSVDIISPQHLRAAAEGEVHVFERENPRSGRRILALASLIEDDVFVLLSAPRPSFLSWRSISVWGTIVLPLLMWAIALIAIWIAADFLVLRWVSYLTRIARLYGHGRYDVVPMRAQNAPRELRELADSFQWMAERIAERDEELTDAVEHQQILIREVHHRVKNNLQIITSLLNLQLGNVKEEQAVRALKEAQSRINALAMVHRNLYEAEDLRYIVIAPFFSELCRLTHQAGPGEDGGIKLDFQTNLGDEVISTDQAVPLAMFVTEAMTNAYKHAFNDLKDGHTLTVSVNAVERDGKTWIEAAIADNGPGFDMSAPRRRGVGSSLFEAFAMQLDGESEVVSAPGEGMRISLVFPYEQDDPAE</sequence>
<evidence type="ECO:0000256" key="5">
    <source>
        <dbReference type="ARBA" id="ARBA00022553"/>
    </source>
</evidence>
<evidence type="ECO:0000256" key="9">
    <source>
        <dbReference type="ARBA" id="ARBA00022777"/>
    </source>
</evidence>
<dbReference type="PROSITE" id="PS50109">
    <property type="entry name" value="HIS_KIN"/>
    <property type="match status" value="1"/>
</dbReference>
<dbReference type="CDD" id="cd12914">
    <property type="entry name" value="PDC1_DGC_like"/>
    <property type="match status" value="1"/>
</dbReference>
<dbReference type="PANTHER" id="PTHR41523:SF8">
    <property type="entry name" value="ETHYLENE RESPONSE SENSOR PROTEIN"/>
    <property type="match status" value="1"/>
</dbReference>
<dbReference type="RefSeq" id="WP_330197279.1">
    <property type="nucleotide sequence ID" value="NZ_JAZDRO010000008.1"/>
</dbReference>
<dbReference type="InterPro" id="IPR033479">
    <property type="entry name" value="dCache_1"/>
</dbReference>
<evidence type="ECO:0000256" key="13">
    <source>
        <dbReference type="SAM" id="Phobius"/>
    </source>
</evidence>
<dbReference type="Pfam" id="PF02518">
    <property type="entry name" value="HATPase_c"/>
    <property type="match status" value="1"/>
</dbReference>
<keyword evidence="6" id="KW-0808">Transferase</keyword>
<dbReference type="Gene3D" id="3.30.565.10">
    <property type="entry name" value="Histidine kinase-like ATPase, C-terminal domain"/>
    <property type="match status" value="1"/>
</dbReference>
<dbReference type="Pfam" id="PF02743">
    <property type="entry name" value="dCache_1"/>
    <property type="match status" value="1"/>
</dbReference>
<accession>A0ABU7M1K0</accession>
<evidence type="ECO:0000256" key="8">
    <source>
        <dbReference type="ARBA" id="ARBA00022741"/>
    </source>
</evidence>
<dbReference type="InterPro" id="IPR003660">
    <property type="entry name" value="HAMP_dom"/>
</dbReference>
<gene>
    <name evidence="16" type="ORF">V0U35_13520</name>
</gene>
<dbReference type="PANTHER" id="PTHR41523">
    <property type="entry name" value="TWO-COMPONENT SYSTEM SENSOR PROTEIN"/>
    <property type="match status" value="1"/>
</dbReference>
<dbReference type="EC" id="2.7.13.3" evidence="3"/>
<name>A0ABU7M1K0_9PROT</name>
<dbReference type="InterPro" id="IPR003594">
    <property type="entry name" value="HATPase_dom"/>
</dbReference>
<dbReference type="PROSITE" id="PS50885">
    <property type="entry name" value="HAMP"/>
    <property type="match status" value="1"/>
</dbReference>
<dbReference type="InterPro" id="IPR011495">
    <property type="entry name" value="Sig_transdc_His_kin_sub2_dim/P"/>
</dbReference>
<dbReference type="InterPro" id="IPR036890">
    <property type="entry name" value="HATPase_C_sf"/>
</dbReference>
<keyword evidence="12 13" id="KW-0472">Membrane</keyword>
<proteinExistence type="predicted"/>
<keyword evidence="9 16" id="KW-0418">Kinase</keyword>
<evidence type="ECO:0000313" key="16">
    <source>
        <dbReference type="EMBL" id="MEE2567698.1"/>
    </source>
</evidence>
<dbReference type="GO" id="GO:0016301">
    <property type="term" value="F:kinase activity"/>
    <property type="evidence" value="ECO:0007669"/>
    <property type="project" value="UniProtKB-KW"/>
</dbReference>
<evidence type="ECO:0000256" key="6">
    <source>
        <dbReference type="ARBA" id="ARBA00022679"/>
    </source>
</evidence>
<reference evidence="16 17" key="1">
    <citation type="submission" date="2024-01" db="EMBL/GenBank/DDBJ databases">
        <title>Hyphobacterium bacterium isolated from marine sediment.</title>
        <authorList>
            <person name="Zhao S."/>
        </authorList>
    </citation>
    <scope>NUCLEOTIDE SEQUENCE [LARGE SCALE GENOMIC DNA]</scope>
    <source>
        <strain evidence="16 17">Y60-23</strain>
    </source>
</reference>
<keyword evidence="5" id="KW-0597">Phosphoprotein</keyword>
<evidence type="ECO:0000256" key="12">
    <source>
        <dbReference type="ARBA" id="ARBA00023136"/>
    </source>
</evidence>
<protein>
    <recommendedName>
        <fullName evidence="3">histidine kinase</fullName>
        <ecNumber evidence="3">2.7.13.3</ecNumber>
    </recommendedName>
</protein>
<dbReference type="SUPFAM" id="SSF103190">
    <property type="entry name" value="Sensory domain-like"/>
    <property type="match status" value="1"/>
</dbReference>
<evidence type="ECO:0000256" key="2">
    <source>
        <dbReference type="ARBA" id="ARBA00004651"/>
    </source>
</evidence>
<evidence type="ECO:0000256" key="7">
    <source>
        <dbReference type="ARBA" id="ARBA00022692"/>
    </source>
</evidence>
<dbReference type="SUPFAM" id="SSF55874">
    <property type="entry name" value="ATPase domain of HSP90 chaperone/DNA topoisomerase II/histidine kinase"/>
    <property type="match status" value="1"/>
</dbReference>
<keyword evidence="4" id="KW-1003">Cell membrane</keyword>
<keyword evidence="11 13" id="KW-1133">Transmembrane helix</keyword>
<dbReference type="Proteomes" id="UP001310692">
    <property type="component" value="Unassembled WGS sequence"/>
</dbReference>
<evidence type="ECO:0000256" key="4">
    <source>
        <dbReference type="ARBA" id="ARBA00022475"/>
    </source>
</evidence>
<evidence type="ECO:0000259" key="15">
    <source>
        <dbReference type="PROSITE" id="PS50885"/>
    </source>
</evidence>
<dbReference type="Pfam" id="PF07568">
    <property type="entry name" value="HisKA_2"/>
    <property type="match status" value="1"/>
</dbReference>